<comment type="subcellular location">
    <subcellularLocation>
        <location evidence="1">Nucleus</location>
    </subcellularLocation>
</comment>
<evidence type="ECO:0000313" key="9">
    <source>
        <dbReference type="EMBL" id="QGN15274.1"/>
    </source>
</evidence>
<keyword evidence="4" id="KW-0863">Zinc-finger</keyword>
<organism evidence="9 10">
    <name type="scientific">Kluyveromyces marxianus</name>
    <name type="common">Yeast</name>
    <name type="synonym">Candida kefyr</name>
    <dbReference type="NCBI Taxonomy" id="4911"/>
    <lineage>
        <taxon>Eukaryota</taxon>
        <taxon>Fungi</taxon>
        <taxon>Dikarya</taxon>
        <taxon>Ascomycota</taxon>
        <taxon>Saccharomycotina</taxon>
        <taxon>Saccharomycetes</taxon>
        <taxon>Saccharomycetales</taxon>
        <taxon>Saccharomycetaceae</taxon>
        <taxon>Kluyveromyces</taxon>
    </lineage>
</organism>
<dbReference type="EMBL" id="CP015056">
    <property type="protein sequence ID" value="QGN15274.1"/>
    <property type="molecule type" value="Genomic_DNA"/>
</dbReference>
<dbReference type="PANTHER" id="PTHR10333">
    <property type="entry name" value="INHIBITOR OF GROWTH PROTEIN"/>
    <property type="match status" value="1"/>
</dbReference>
<keyword evidence="3" id="KW-0479">Metal-binding</keyword>
<dbReference type="InterPro" id="IPR011011">
    <property type="entry name" value="Znf_FYVE_PHD"/>
</dbReference>
<evidence type="ECO:0000256" key="6">
    <source>
        <dbReference type="ARBA" id="ARBA00023242"/>
    </source>
</evidence>
<evidence type="ECO:0000259" key="8">
    <source>
        <dbReference type="SMART" id="SM00249"/>
    </source>
</evidence>
<feature type="region of interest" description="Disordered" evidence="7">
    <location>
        <begin position="112"/>
        <end position="134"/>
    </location>
</feature>
<dbReference type="SMART" id="SM00249">
    <property type="entry name" value="PHD"/>
    <property type="match status" value="1"/>
</dbReference>
<dbReference type="InterPro" id="IPR028651">
    <property type="entry name" value="ING_fam"/>
</dbReference>
<evidence type="ECO:0000313" key="10">
    <source>
        <dbReference type="Proteomes" id="UP000422736"/>
    </source>
</evidence>
<reference evidence="9 10" key="2">
    <citation type="submission" date="2019-11" db="EMBL/GenBank/DDBJ databases">
        <authorList>
            <person name="Lu H."/>
        </authorList>
    </citation>
    <scope>NUCLEOTIDE SEQUENCE [LARGE SCALE GENOMIC DNA]</scope>
    <source>
        <strain evidence="9 10">FIM1</strain>
    </source>
</reference>
<evidence type="ECO:0000256" key="4">
    <source>
        <dbReference type="ARBA" id="ARBA00022771"/>
    </source>
</evidence>
<gene>
    <name evidence="9" type="primary">YNG1</name>
    <name evidence="9" type="ORF">FIM1_1963</name>
</gene>
<dbReference type="Gene3D" id="3.30.40.10">
    <property type="entry name" value="Zinc/RING finger domain, C3HC4 (zinc finger)"/>
    <property type="match status" value="1"/>
</dbReference>
<feature type="domain" description="Zinc finger PHD-type" evidence="8">
    <location>
        <begin position="142"/>
        <end position="190"/>
    </location>
</feature>
<dbReference type="Proteomes" id="UP000422736">
    <property type="component" value="Chromosome 3"/>
</dbReference>
<reference evidence="9 10" key="1">
    <citation type="submission" date="2016-03" db="EMBL/GenBank/DDBJ databases">
        <title>How can Kluyveromyces marxianus grow so fast - potential evolutionary course in Saccharomyces Complex revealed by comparative genomics.</title>
        <authorList>
            <person name="Mo W."/>
            <person name="Lu W."/>
            <person name="Yang X."/>
            <person name="Qi J."/>
            <person name="Lv H."/>
        </authorList>
    </citation>
    <scope>NUCLEOTIDE SEQUENCE [LARGE SCALE GENOMIC DNA]</scope>
    <source>
        <strain evidence="9 10">FIM1</strain>
    </source>
</reference>
<name>A0ABX6ESG4_KLUMA</name>
<keyword evidence="10" id="KW-1185">Reference proteome</keyword>
<proteinExistence type="inferred from homology"/>
<accession>A0ABX6ESG4</accession>
<evidence type="ECO:0000256" key="1">
    <source>
        <dbReference type="ARBA" id="ARBA00004123"/>
    </source>
</evidence>
<feature type="compositionally biased region" description="Basic residues" evidence="7">
    <location>
        <begin position="218"/>
        <end position="228"/>
    </location>
</feature>
<evidence type="ECO:0000256" key="2">
    <source>
        <dbReference type="ARBA" id="ARBA00010210"/>
    </source>
</evidence>
<dbReference type="InterPro" id="IPR001965">
    <property type="entry name" value="Znf_PHD"/>
</dbReference>
<protein>
    <submittedName>
        <fullName evidence="9">Protein YNG1</fullName>
    </submittedName>
</protein>
<feature type="region of interest" description="Disordered" evidence="7">
    <location>
        <begin position="200"/>
        <end position="228"/>
    </location>
</feature>
<keyword evidence="6" id="KW-0539">Nucleus</keyword>
<evidence type="ECO:0000256" key="3">
    <source>
        <dbReference type="ARBA" id="ARBA00022723"/>
    </source>
</evidence>
<feature type="compositionally biased region" description="Basic and acidic residues" evidence="7">
    <location>
        <begin position="112"/>
        <end position="121"/>
    </location>
</feature>
<evidence type="ECO:0000256" key="7">
    <source>
        <dbReference type="SAM" id="MobiDB-lite"/>
    </source>
</evidence>
<evidence type="ECO:0000256" key="5">
    <source>
        <dbReference type="ARBA" id="ARBA00022833"/>
    </source>
</evidence>
<comment type="similarity">
    <text evidence="2">Belongs to the ING family.</text>
</comment>
<dbReference type="SUPFAM" id="SSF57903">
    <property type="entry name" value="FYVE/PHD zinc finger"/>
    <property type="match status" value="1"/>
</dbReference>
<keyword evidence="5" id="KW-0862">Zinc</keyword>
<dbReference type="CDD" id="cd15505">
    <property type="entry name" value="PHD_ING"/>
    <property type="match status" value="1"/>
</dbReference>
<sequence length="228" mass="26842">MDDVRYGFLSTLDHLPCDVVRILWTIQSLDISDDGKGKHCEEMLRQAQHLLELVRQESARVKFEKQELERFAVIKERYDGHVRKRPKLKPLPPHKPIKIRITMKSRYPEAEREQKLLEQKKIQQQSSTSDNQHNQSTDAEVYCFCRDVSYGPMIACDNKSCAIEWFHYQCVGLTEAPADNEKWFCSDKCRKEYEDAMKKKKKKVTIGKSEQTAPPIANKKKKKKRKNW</sequence>
<dbReference type="InterPro" id="IPR013083">
    <property type="entry name" value="Znf_RING/FYVE/PHD"/>
</dbReference>